<evidence type="ECO:0000256" key="1">
    <source>
        <dbReference type="ARBA" id="ARBA00005854"/>
    </source>
</evidence>
<proteinExistence type="inferred from homology"/>
<name>A0ABQ1DZH6_9FIRM</name>
<dbReference type="EMBL" id="BLYJ01000013">
    <property type="protein sequence ID" value="GFO88102.1"/>
    <property type="molecule type" value="Genomic_DNA"/>
</dbReference>
<feature type="domain" description="D-isomer specific 2-hydroxyacid dehydrogenase NAD-binding" evidence="6">
    <location>
        <begin position="140"/>
        <end position="322"/>
    </location>
</feature>
<dbReference type="SUPFAM" id="SSF51735">
    <property type="entry name" value="NAD(P)-binding Rossmann-fold domains"/>
    <property type="match status" value="1"/>
</dbReference>
<evidence type="ECO:0000256" key="2">
    <source>
        <dbReference type="ARBA" id="ARBA00023002"/>
    </source>
</evidence>
<dbReference type="Pfam" id="PF00389">
    <property type="entry name" value="2-Hacid_dh"/>
    <property type="match status" value="1"/>
</dbReference>
<reference evidence="7 8" key="1">
    <citation type="submission" date="2020-06" db="EMBL/GenBank/DDBJ databases">
        <title>Characterization of fructooligosaccharide metabolism and fructooligosaccharide-degrading enzymes in human commensal butyrate producers.</title>
        <authorList>
            <person name="Tanno H."/>
            <person name="Fujii T."/>
            <person name="Hirano K."/>
            <person name="Maeno S."/>
            <person name="Tonozuka T."/>
            <person name="Sakamoto M."/>
            <person name="Ohkuma M."/>
            <person name="Tochio T."/>
            <person name="Endo A."/>
        </authorList>
    </citation>
    <scope>NUCLEOTIDE SEQUENCE [LARGE SCALE GENOMIC DNA]</scope>
    <source>
        <strain evidence="7 8">JCM 31056</strain>
    </source>
</reference>
<dbReference type="PANTHER" id="PTHR42789">
    <property type="entry name" value="D-ISOMER SPECIFIC 2-HYDROXYACID DEHYDROGENASE FAMILY PROTEIN (AFU_ORTHOLOGUE AFUA_6G10090)"/>
    <property type="match status" value="1"/>
</dbReference>
<accession>A0ABQ1DZH6</accession>
<dbReference type="Gene3D" id="3.40.50.720">
    <property type="entry name" value="NAD(P)-binding Rossmann-like Domain"/>
    <property type="match status" value="2"/>
</dbReference>
<dbReference type="SUPFAM" id="SSF52283">
    <property type="entry name" value="Formate/glycerate dehydrogenase catalytic domain-like"/>
    <property type="match status" value="1"/>
</dbReference>
<dbReference type="PANTHER" id="PTHR42789:SF1">
    <property type="entry name" value="D-ISOMER SPECIFIC 2-HYDROXYACID DEHYDROGENASE FAMILY PROTEIN (AFU_ORTHOLOGUE AFUA_6G10090)"/>
    <property type="match status" value="1"/>
</dbReference>
<dbReference type="Pfam" id="PF02826">
    <property type="entry name" value="2-Hacid_dh_C"/>
    <property type="match status" value="1"/>
</dbReference>
<keyword evidence="8" id="KW-1185">Reference proteome</keyword>
<evidence type="ECO:0000259" key="5">
    <source>
        <dbReference type="Pfam" id="PF00389"/>
    </source>
</evidence>
<dbReference type="Proteomes" id="UP000620147">
    <property type="component" value="Unassembled WGS sequence"/>
</dbReference>
<comment type="caution">
    <text evidence="7">The sequence shown here is derived from an EMBL/GenBank/DDBJ whole genome shotgun (WGS) entry which is preliminary data.</text>
</comment>
<dbReference type="RefSeq" id="WP_188885989.1">
    <property type="nucleotide sequence ID" value="NZ_BLYJ01000013.1"/>
</dbReference>
<dbReference type="InterPro" id="IPR029753">
    <property type="entry name" value="D-isomer_DH_CS"/>
</dbReference>
<dbReference type="InterPro" id="IPR050857">
    <property type="entry name" value="D-2-hydroxyacid_DH"/>
</dbReference>
<evidence type="ECO:0000256" key="4">
    <source>
        <dbReference type="RuleBase" id="RU003719"/>
    </source>
</evidence>
<evidence type="ECO:0000256" key="3">
    <source>
        <dbReference type="ARBA" id="ARBA00023027"/>
    </source>
</evidence>
<evidence type="ECO:0000313" key="8">
    <source>
        <dbReference type="Proteomes" id="UP000620147"/>
    </source>
</evidence>
<keyword evidence="3" id="KW-0520">NAD</keyword>
<evidence type="ECO:0000259" key="6">
    <source>
        <dbReference type="Pfam" id="PF02826"/>
    </source>
</evidence>
<dbReference type="InterPro" id="IPR006140">
    <property type="entry name" value="D-isomer_DH_NAD-bd"/>
</dbReference>
<dbReference type="InterPro" id="IPR036291">
    <property type="entry name" value="NAD(P)-bd_dom_sf"/>
</dbReference>
<organism evidence="7 8">
    <name type="scientific">Butyricicoccus faecihominis</name>
    <dbReference type="NCBI Taxonomy" id="1712515"/>
    <lineage>
        <taxon>Bacteria</taxon>
        <taxon>Bacillati</taxon>
        <taxon>Bacillota</taxon>
        <taxon>Clostridia</taxon>
        <taxon>Eubacteriales</taxon>
        <taxon>Butyricicoccaceae</taxon>
        <taxon>Butyricicoccus</taxon>
    </lineage>
</organism>
<feature type="domain" description="D-isomer specific 2-hydroxyacid dehydrogenase catalytic" evidence="5">
    <location>
        <begin position="72"/>
        <end position="354"/>
    </location>
</feature>
<dbReference type="CDD" id="cd12171">
    <property type="entry name" value="2-Hacid_dh_10"/>
    <property type="match status" value="1"/>
</dbReference>
<keyword evidence="2 4" id="KW-0560">Oxidoreductase</keyword>
<comment type="similarity">
    <text evidence="1 4">Belongs to the D-isomer specific 2-hydroxyacid dehydrogenase family.</text>
</comment>
<protein>
    <submittedName>
        <fullName evidence="7">3-phosphoglycerate dehydrogenase</fullName>
    </submittedName>
</protein>
<gene>
    <name evidence="7" type="ORF">BUFA31_12660</name>
</gene>
<evidence type="ECO:0000313" key="7">
    <source>
        <dbReference type="EMBL" id="GFO88102.1"/>
    </source>
</evidence>
<dbReference type="PROSITE" id="PS00671">
    <property type="entry name" value="D_2_HYDROXYACID_DH_3"/>
    <property type="match status" value="1"/>
</dbReference>
<dbReference type="InterPro" id="IPR006139">
    <property type="entry name" value="D-isomer_2_OHA_DH_cat_dom"/>
</dbReference>
<sequence length="361" mass="39559">MKELTQKPQNIVLVGDAFVSPDTMEQAVQQSTLCCGRITKLMWGGSDKQEFTSRQLKLERNGPEAVPYADGLDEVIGEAEVLLVHFNPVPRALIEKAPNLKVILTCRGGMEHIDLAAASERNIPVLNVIRNAEPVADFALGMMLDLTRDIALSHRKMREGVWMKSFYNSDHLMTLSSHTVALAGIGNVGSALARRLLALGVPVIAYDAYTSPEKLEKAGLGAIKLVDSLETLFEQGDIVSLHLRLTPDTEHMIGMQYFSRMKKTAYFINTARGGLVDQPALVEALQQGYMAGAALDVYDSEPLAVDDPLLQMDNVLLTPHIAGTTVDAIPRAPFLLMREVDRFLADGVTDRVVNHVSITLE</sequence>